<dbReference type="AlphaFoldDB" id="A0A803L3Q6"/>
<dbReference type="InterPro" id="IPR045882">
    <property type="entry name" value="GPT1/2"/>
</dbReference>
<feature type="compositionally biased region" description="Polar residues" evidence="1">
    <location>
        <begin position="420"/>
        <end position="431"/>
    </location>
</feature>
<dbReference type="OMA" id="QANCAPP"/>
<dbReference type="RefSeq" id="XP_021734931.1">
    <property type="nucleotide sequence ID" value="XM_021879239.1"/>
</dbReference>
<feature type="compositionally biased region" description="Basic and acidic residues" evidence="1">
    <location>
        <begin position="780"/>
        <end position="792"/>
    </location>
</feature>
<dbReference type="PANTHER" id="PTHR33737">
    <property type="entry name" value="OS05G0121800 PROTEIN"/>
    <property type="match status" value="1"/>
</dbReference>
<organism evidence="2 3">
    <name type="scientific">Chenopodium quinoa</name>
    <name type="common">Quinoa</name>
    <dbReference type="NCBI Taxonomy" id="63459"/>
    <lineage>
        <taxon>Eukaryota</taxon>
        <taxon>Viridiplantae</taxon>
        <taxon>Streptophyta</taxon>
        <taxon>Embryophyta</taxon>
        <taxon>Tracheophyta</taxon>
        <taxon>Spermatophyta</taxon>
        <taxon>Magnoliopsida</taxon>
        <taxon>eudicotyledons</taxon>
        <taxon>Gunneridae</taxon>
        <taxon>Pentapetalae</taxon>
        <taxon>Caryophyllales</taxon>
        <taxon>Chenopodiaceae</taxon>
        <taxon>Chenopodioideae</taxon>
        <taxon>Atripliceae</taxon>
        <taxon>Chenopodium</taxon>
    </lineage>
</organism>
<dbReference type="KEGG" id="cqi:110701607"/>
<protein>
    <submittedName>
        <fullName evidence="2">Uncharacterized protein</fullName>
    </submittedName>
</protein>
<feature type="region of interest" description="Disordered" evidence="1">
    <location>
        <begin position="768"/>
        <end position="799"/>
    </location>
</feature>
<evidence type="ECO:0000313" key="2">
    <source>
        <dbReference type="EnsemblPlants" id="AUR62006495-RA:cds"/>
    </source>
</evidence>
<name>A0A803L3Q6_CHEQI</name>
<sequence length="863" mass="94467">MSTRNSKIPKVSVPKNNSSVPSMTTIHSAAGGSSLIPQPARKSLSSKVSSKFKHASNAAKSSLESVSKSNKQATDLRNDAVNSALRRHSLMSHRAPHTTKVSKCSENSSCQGLLSGVADVVKSSDETSNTAALSHVHFDNAGLNRINVQVQGIKPSGLRMPSPSLRFFSETKAPTSNTLSQVNSKVPNLLESTISTSRKSEVAYRNHDFKCTQLSHEAPNVDTMGKVGLCSQTTEKCTTSLIVAPKVHSDVIQKKCDQQAIDIKTLLGDKTSESTKDEQSRYDFLDTFEIQYEGQVSISSKVEEKDRKDNKSVCSNIEFEEPSCKDAILLQENRTTGRSMLVESHKSCLKAELIKPCEANAEVQSQQLEVEVNSTAMNNDATLEPQTNSISHYDNLILAPDSNTSSRIVDDNRTSDNDLDQTNSQRSTQEQFSERNLLANDKSAIKVVEEGSAVSVCTDNVMAESNCSGVTGICNASCSVAGDSEFELVDDEQDEVLYYCKSPTMNLSESSEVQDREIENHDMQQITSTNSTSYDTKDSCAVNVELAEMSSHCASTLPEMLNKVPVKRDHLANSDQGEGQSQSSICGISGNYASVLGASVASNQDTEISEDSDAEADKQQDLNKKLLAKEMTLQKNEAYLNHSTVSQDSSYRIGQSNNHTEDVQDQIDLLSSLPNNGNEITPKITHLEFQSSGLRCEDQLVVAVANSDPEEYQCPVNNDEMSPKEVLMRKNFDECILSDEQGCNDCNLSPREARLNVSEYVENRTDERTCSSEVIDNEDAATKQRTENEKSTRPPPNVVPFSDEWLAVIESAGEEILTLKTGPVKHSPPDKSTLEPSPWSPVKRVIGPFDCTKYTNAQPDSIN</sequence>
<dbReference type="Gramene" id="AUR62006495-RA">
    <property type="protein sequence ID" value="AUR62006495-RA:cds"/>
    <property type="gene ID" value="AUR62006495"/>
</dbReference>
<evidence type="ECO:0000313" key="3">
    <source>
        <dbReference type="Proteomes" id="UP000596660"/>
    </source>
</evidence>
<proteinExistence type="predicted"/>
<reference evidence="2" key="2">
    <citation type="submission" date="2021-03" db="UniProtKB">
        <authorList>
            <consortium name="EnsemblPlants"/>
        </authorList>
    </citation>
    <scope>IDENTIFICATION</scope>
</reference>
<evidence type="ECO:0000256" key="1">
    <source>
        <dbReference type="SAM" id="MobiDB-lite"/>
    </source>
</evidence>
<dbReference type="GeneID" id="110701607"/>
<feature type="region of interest" description="Disordered" evidence="1">
    <location>
        <begin position="819"/>
        <end position="842"/>
    </location>
</feature>
<reference evidence="2" key="1">
    <citation type="journal article" date="2017" name="Nature">
        <title>The genome of Chenopodium quinoa.</title>
        <authorList>
            <person name="Jarvis D.E."/>
            <person name="Ho Y.S."/>
            <person name="Lightfoot D.J."/>
            <person name="Schmoeckel S.M."/>
            <person name="Li B."/>
            <person name="Borm T.J.A."/>
            <person name="Ohyanagi H."/>
            <person name="Mineta K."/>
            <person name="Michell C.T."/>
            <person name="Saber N."/>
            <person name="Kharbatia N.M."/>
            <person name="Rupper R.R."/>
            <person name="Sharp A.R."/>
            <person name="Dally N."/>
            <person name="Boughton B.A."/>
            <person name="Woo Y.H."/>
            <person name="Gao G."/>
            <person name="Schijlen E.G.W.M."/>
            <person name="Guo X."/>
            <person name="Momin A.A."/>
            <person name="Negrao S."/>
            <person name="Al-Babili S."/>
            <person name="Gehring C."/>
            <person name="Roessner U."/>
            <person name="Jung C."/>
            <person name="Murphy K."/>
            <person name="Arold S.T."/>
            <person name="Gojobori T."/>
            <person name="van der Linden C.G."/>
            <person name="van Loo E.N."/>
            <person name="Jellen E.N."/>
            <person name="Maughan P.J."/>
            <person name="Tester M."/>
        </authorList>
    </citation>
    <scope>NUCLEOTIDE SEQUENCE [LARGE SCALE GENOMIC DNA]</scope>
    <source>
        <strain evidence="2">cv. PI 614886</strain>
    </source>
</reference>
<keyword evidence="3" id="KW-1185">Reference proteome</keyword>
<dbReference type="RefSeq" id="XP_021734932.1">
    <property type="nucleotide sequence ID" value="XM_021879240.1"/>
</dbReference>
<feature type="region of interest" description="Disordered" evidence="1">
    <location>
        <begin position="402"/>
        <end position="433"/>
    </location>
</feature>
<feature type="compositionally biased region" description="Polar residues" evidence="1">
    <location>
        <begin position="58"/>
        <end position="74"/>
    </location>
</feature>
<feature type="region of interest" description="Disordered" evidence="1">
    <location>
        <begin position="1"/>
        <end position="74"/>
    </location>
</feature>
<dbReference type="GO" id="GO:0008017">
    <property type="term" value="F:microtubule binding"/>
    <property type="evidence" value="ECO:0007669"/>
    <property type="project" value="InterPro"/>
</dbReference>
<gene>
    <name evidence="2" type="primary">LOC110701607</name>
</gene>
<accession>A0A803L3Q6</accession>
<feature type="compositionally biased region" description="Low complexity" evidence="1">
    <location>
        <begin position="9"/>
        <end position="22"/>
    </location>
</feature>
<dbReference type="PANTHER" id="PTHR33737:SF19">
    <property type="entry name" value="BNAA10G12980D PROTEIN"/>
    <property type="match status" value="1"/>
</dbReference>
<dbReference type="EnsemblPlants" id="AUR62006495-RA">
    <property type="protein sequence ID" value="AUR62006495-RA:cds"/>
    <property type="gene ID" value="AUR62006495"/>
</dbReference>
<dbReference type="Proteomes" id="UP000596660">
    <property type="component" value="Unplaced"/>
</dbReference>
<dbReference type="RefSeq" id="XP_021734933.1">
    <property type="nucleotide sequence ID" value="XM_021879241.1"/>
</dbReference>
<dbReference type="OrthoDB" id="1931260at2759"/>